<feature type="transmembrane region" description="Helical" evidence="7">
    <location>
        <begin position="175"/>
        <end position="193"/>
    </location>
</feature>
<protein>
    <submittedName>
        <fullName evidence="9">MFS general substrate transporter</fullName>
    </submittedName>
</protein>
<evidence type="ECO:0000256" key="6">
    <source>
        <dbReference type="SAM" id="MobiDB-lite"/>
    </source>
</evidence>
<evidence type="ECO:0000256" key="5">
    <source>
        <dbReference type="ARBA" id="ARBA00023136"/>
    </source>
</evidence>
<keyword evidence="10" id="KW-1185">Reference proteome</keyword>
<dbReference type="Proteomes" id="UP000248349">
    <property type="component" value="Unassembled WGS sequence"/>
</dbReference>
<dbReference type="PANTHER" id="PTHR23502:SF51">
    <property type="entry name" value="QUINIDINE RESISTANCE PROTEIN 1-RELATED"/>
    <property type="match status" value="1"/>
</dbReference>
<feature type="transmembrane region" description="Helical" evidence="7">
    <location>
        <begin position="323"/>
        <end position="348"/>
    </location>
</feature>
<dbReference type="SUPFAM" id="SSF103473">
    <property type="entry name" value="MFS general substrate transporter"/>
    <property type="match status" value="1"/>
</dbReference>
<evidence type="ECO:0000313" key="10">
    <source>
        <dbReference type="Proteomes" id="UP000248349"/>
    </source>
</evidence>
<evidence type="ECO:0000256" key="4">
    <source>
        <dbReference type="ARBA" id="ARBA00022989"/>
    </source>
</evidence>
<organism evidence="9 10">
    <name type="scientific">Aspergillus saccharolyticus JOP 1030-1</name>
    <dbReference type="NCBI Taxonomy" id="1450539"/>
    <lineage>
        <taxon>Eukaryota</taxon>
        <taxon>Fungi</taxon>
        <taxon>Dikarya</taxon>
        <taxon>Ascomycota</taxon>
        <taxon>Pezizomycotina</taxon>
        <taxon>Eurotiomycetes</taxon>
        <taxon>Eurotiomycetidae</taxon>
        <taxon>Eurotiales</taxon>
        <taxon>Aspergillaceae</taxon>
        <taxon>Aspergillus</taxon>
        <taxon>Aspergillus subgen. Circumdati</taxon>
    </lineage>
</organism>
<dbReference type="GeneID" id="37074311"/>
<feature type="transmembrane region" description="Helical" evidence="7">
    <location>
        <begin position="407"/>
        <end position="429"/>
    </location>
</feature>
<feature type="transmembrane region" description="Helical" evidence="7">
    <location>
        <begin position="291"/>
        <end position="311"/>
    </location>
</feature>
<feature type="transmembrane region" description="Helical" evidence="7">
    <location>
        <begin position="381"/>
        <end position="401"/>
    </location>
</feature>
<dbReference type="Pfam" id="PF07690">
    <property type="entry name" value="MFS_1"/>
    <property type="match status" value="1"/>
</dbReference>
<evidence type="ECO:0000256" key="1">
    <source>
        <dbReference type="ARBA" id="ARBA00004141"/>
    </source>
</evidence>
<evidence type="ECO:0000313" key="9">
    <source>
        <dbReference type="EMBL" id="PYH49358.1"/>
    </source>
</evidence>
<accession>A0A319ACI1</accession>
<feature type="transmembrane region" description="Helical" evidence="7">
    <location>
        <begin position="450"/>
        <end position="468"/>
    </location>
</feature>
<dbReference type="GO" id="GO:0005886">
    <property type="term" value="C:plasma membrane"/>
    <property type="evidence" value="ECO:0007669"/>
    <property type="project" value="TreeGrafter"/>
</dbReference>
<dbReference type="InterPro" id="IPR020846">
    <property type="entry name" value="MFS_dom"/>
</dbReference>
<proteinExistence type="predicted"/>
<feature type="transmembrane region" description="Helical" evidence="7">
    <location>
        <begin position="205"/>
        <end position="225"/>
    </location>
</feature>
<feature type="transmembrane region" description="Helical" evidence="7">
    <location>
        <begin position="117"/>
        <end position="133"/>
    </location>
</feature>
<gene>
    <name evidence="9" type="ORF">BP01DRAFT_332283</name>
</gene>
<reference evidence="9 10" key="1">
    <citation type="submission" date="2016-12" db="EMBL/GenBank/DDBJ databases">
        <title>The genomes of Aspergillus section Nigri reveals drivers in fungal speciation.</title>
        <authorList>
            <consortium name="DOE Joint Genome Institute"/>
            <person name="Vesth T.C."/>
            <person name="Nybo J."/>
            <person name="Theobald S."/>
            <person name="Brandl J."/>
            <person name="Frisvad J.C."/>
            <person name="Nielsen K.F."/>
            <person name="Lyhne E.K."/>
            <person name="Kogle M.E."/>
            <person name="Kuo A."/>
            <person name="Riley R."/>
            <person name="Clum A."/>
            <person name="Nolan M."/>
            <person name="Lipzen A."/>
            <person name="Salamov A."/>
            <person name="Henrissat B."/>
            <person name="Wiebenga A."/>
            <person name="De Vries R.P."/>
            <person name="Grigoriev I.V."/>
            <person name="Mortensen U.H."/>
            <person name="Andersen M.R."/>
            <person name="Baker S.E."/>
        </authorList>
    </citation>
    <scope>NUCLEOTIDE SEQUENCE [LARGE SCALE GENOMIC DNA]</scope>
    <source>
        <strain evidence="9 10">JOP 1030-1</strain>
    </source>
</reference>
<dbReference type="PRINTS" id="PR01036">
    <property type="entry name" value="TCRTETB"/>
</dbReference>
<dbReference type="InterPro" id="IPR011701">
    <property type="entry name" value="MFS"/>
</dbReference>
<dbReference type="InterPro" id="IPR036259">
    <property type="entry name" value="MFS_trans_sf"/>
</dbReference>
<dbReference type="PANTHER" id="PTHR23502">
    <property type="entry name" value="MAJOR FACILITATOR SUPERFAMILY"/>
    <property type="match status" value="1"/>
</dbReference>
<sequence>MEAALNGEKPQQKPPLSTTQDIHQDPEKNQTTDASPPAPYSILSERKKICLMLTASFAGVISPLSSTIYLPALTSLADAMHVSTARINLTVMIYLIFQALAPSVIGSFSDTHGRRPAYLFCFVISLAANIGLARQSNYAALMVLRCLQACGSSPTIALGSAVVADVSTRAERGKYIAYASLGVTLGPALGPVIGGLIDHFLGWRWIFWFMVIVSAVFLVIIALAFPETCRAVVGNGSISAPRWNQPPLAILSPTITTTTTTTNPTSPPTIPPKRPLNPLRAARLALDRENALILIYGALLYAGIAAVLTTLSGELTTYYHFNAIQVGLCYLPLGMGSLTSRWTVGFLLDRSFRRAAHRDNLPILPNQQQEISNFNIERARLVVAIPLTYGAAGVFVAYGWLMRYRVSLAGVLIILFVGSHLLTGAFTALSTLVVDVNRQSPATAVAANNLFRCLLGAGATAVAAPLIGRIGMGWTATVMAGVWVVGSPCLWMVYWWGFGWRRQRSVDKEVHE</sequence>
<dbReference type="Gene3D" id="1.20.1250.20">
    <property type="entry name" value="MFS general substrate transporter like domains"/>
    <property type="match status" value="1"/>
</dbReference>
<dbReference type="AlphaFoldDB" id="A0A319ACI1"/>
<comment type="subcellular location">
    <subcellularLocation>
        <location evidence="1">Membrane</location>
        <topology evidence="1">Multi-pass membrane protein</topology>
    </subcellularLocation>
</comment>
<keyword evidence="4 7" id="KW-1133">Transmembrane helix</keyword>
<dbReference type="OrthoDB" id="2441642at2759"/>
<dbReference type="GO" id="GO:0022857">
    <property type="term" value="F:transmembrane transporter activity"/>
    <property type="evidence" value="ECO:0007669"/>
    <property type="project" value="InterPro"/>
</dbReference>
<dbReference type="Gene3D" id="1.20.1720.10">
    <property type="entry name" value="Multidrug resistance protein D"/>
    <property type="match status" value="1"/>
</dbReference>
<dbReference type="RefSeq" id="XP_025435340.1">
    <property type="nucleotide sequence ID" value="XM_025573083.1"/>
</dbReference>
<dbReference type="FunFam" id="1.20.1720.10:FF:000009">
    <property type="entry name" value="MFS multidrug transporter"/>
    <property type="match status" value="1"/>
</dbReference>
<keyword evidence="5 7" id="KW-0472">Membrane</keyword>
<name>A0A319ACI1_9EURO</name>
<evidence type="ECO:0000259" key="8">
    <source>
        <dbReference type="PROSITE" id="PS50850"/>
    </source>
</evidence>
<evidence type="ECO:0000256" key="7">
    <source>
        <dbReference type="SAM" id="Phobius"/>
    </source>
</evidence>
<dbReference type="STRING" id="1450539.A0A319ACI1"/>
<dbReference type="PROSITE" id="PS50850">
    <property type="entry name" value="MFS"/>
    <property type="match status" value="1"/>
</dbReference>
<feature type="region of interest" description="Disordered" evidence="6">
    <location>
        <begin position="1"/>
        <end position="39"/>
    </location>
</feature>
<feature type="domain" description="Major facilitator superfamily (MFS) profile" evidence="8">
    <location>
        <begin position="51"/>
        <end position="504"/>
    </location>
</feature>
<feature type="transmembrane region" description="Helical" evidence="7">
    <location>
        <begin position="49"/>
        <end position="73"/>
    </location>
</feature>
<evidence type="ECO:0000256" key="2">
    <source>
        <dbReference type="ARBA" id="ARBA00022448"/>
    </source>
</evidence>
<evidence type="ECO:0000256" key="3">
    <source>
        <dbReference type="ARBA" id="ARBA00022692"/>
    </source>
</evidence>
<feature type="transmembrane region" description="Helical" evidence="7">
    <location>
        <begin position="85"/>
        <end position="105"/>
    </location>
</feature>
<dbReference type="EMBL" id="KZ821219">
    <property type="protein sequence ID" value="PYH49358.1"/>
    <property type="molecule type" value="Genomic_DNA"/>
</dbReference>
<keyword evidence="2" id="KW-0813">Transport</keyword>
<keyword evidence="3 7" id="KW-0812">Transmembrane</keyword>
<feature type="transmembrane region" description="Helical" evidence="7">
    <location>
        <begin position="474"/>
        <end position="496"/>
    </location>
</feature>